<keyword evidence="9" id="KW-1185">Reference proteome</keyword>
<comment type="caution">
    <text evidence="8">The sequence shown here is derived from an EMBL/GenBank/DDBJ whole genome shotgun (WGS) entry which is preliminary data.</text>
</comment>
<evidence type="ECO:0000256" key="7">
    <source>
        <dbReference type="SAM" id="Phobius"/>
    </source>
</evidence>
<accession>A0ABT2TJP0</accession>
<feature type="transmembrane region" description="Helical" evidence="7">
    <location>
        <begin position="74"/>
        <end position="99"/>
    </location>
</feature>
<gene>
    <name evidence="8" type="ORF">OCV88_05790</name>
</gene>
<evidence type="ECO:0000256" key="2">
    <source>
        <dbReference type="ARBA" id="ARBA00005262"/>
    </source>
</evidence>
<feature type="transmembrane region" description="Helical" evidence="7">
    <location>
        <begin position="46"/>
        <end position="67"/>
    </location>
</feature>
<evidence type="ECO:0000256" key="3">
    <source>
        <dbReference type="ARBA" id="ARBA00022475"/>
    </source>
</evidence>
<evidence type="ECO:0000256" key="6">
    <source>
        <dbReference type="ARBA" id="ARBA00023136"/>
    </source>
</evidence>
<evidence type="ECO:0000313" key="9">
    <source>
        <dbReference type="Proteomes" id="UP001652442"/>
    </source>
</evidence>
<reference evidence="8 9" key="1">
    <citation type="journal article" date="2021" name="ISME Commun">
        <title>Automated analysis of genomic sequences facilitates high-throughput and comprehensive description of bacteria.</title>
        <authorList>
            <person name="Hitch T.C.A."/>
        </authorList>
    </citation>
    <scope>NUCLEOTIDE SEQUENCE [LARGE SCALE GENOMIC DNA]</scope>
    <source>
        <strain evidence="8 9">Sanger_109</strain>
    </source>
</reference>
<dbReference type="PANTHER" id="PTHR43663:SF1">
    <property type="entry name" value="CHROMATE TRANSPORTER"/>
    <property type="match status" value="1"/>
</dbReference>
<keyword evidence="5 7" id="KW-1133">Transmembrane helix</keyword>
<evidence type="ECO:0000256" key="4">
    <source>
        <dbReference type="ARBA" id="ARBA00022692"/>
    </source>
</evidence>
<dbReference type="InterPro" id="IPR003370">
    <property type="entry name" value="Chromate_transpt"/>
</dbReference>
<evidence type="ECO:0000313" key="8">
    <source>
        <dbReference type="EMBL" id="MCU6761852.1"/>
    </source>
</evidence>
<organism evidence="8 9">
    <name type="scientific">Brotonthovivens ammoniilytica</name>
    <dbReference type="NCBI Taxonomy" id="2981725"/>
    <lineage>
        <taxon>Bacteria</taxon>
        <taxon>Bacillati</taxon>
        <taxon>Bacillota</taxon>
        <taxon>Clostridia</taxon>
        <taxon>Lachnospirales</taxon>
        <taxon>Lachnospiraceae</taxon>
        <taxon>Brotonthovivens</taxon>
    </lineage>
</organism>
<dbReference type="Pfam" id="PF02417">
    <property type="entry name" value="Chromate_transp"/>
    <property type="match status" value="1"/>
</dbReference>
<comment type="subcellular location">
    <subcellularLocation>
        <location evidence="1">Cell membrane</location>
        <topology evidence="1">Multi-pass membrane protein</topology>
    </subcellularLocation>
</comment>
<dbReference type="EMBL" id="JAOQJQ010000002">
    <property type="protein sequence ID" value="MCU6761852.1"/>
    <property type="molecule type" value="Genomic_DNA"/>
</dbReference>
<keyword evidence="3" id="KW-1003">Cell membrane</keyword>
<keyword evidence="4 7" id="KW-0812">Transmembrane</keyword>
<feature type="transmembrane region" description="Helical" evidence="7">
    <location>
        <begin position="140"/>
        <end position="172"/>
    </location>
</feature>
<name>A0ABT2TJP0_9FIRM</name>
<dbReference type="Proteomes" id="UP001652442">
    <property type="component" value="Unassembled WGS sequence"/>
</dbReference>
<protein>
    <submittedName>
        <fullName evidence="8">Chromate transporter</fullName>
    </submittedName>
</protein>
<comment type="similarity">
    <text evidence="2">Belongs to the chromate ion transporter (CHR) (TC 2.A.51) family.</text>
</comment>
<keyword evidence="6 7" id="KW-0472">Membrane</keyword>
<dbReference type="InterPro" id="IPR052518">
    <property type="entry name" value="CHR_Transporter"/>
</dbReference>
<evidence type="ECO:0000256" key="5">
    <source>
        <dbReference type="ARBA" id="ARBA00022989"/>
    </source>
</evidence>
<feature type="transmembrane region" description="Helical" evidence="7">
    <location>
        <begin position="7"/>
        <end position="26"/>
    </location>
</feature>
<dbReference type="RefSeq" id="WP_158424631.1">
    <property type="nucleotide sequence ID" value="NZ_JAOQJQ010000002.1"/>
</dbReference>
<feature type="transmembrane region" description="Helical" evidence="7">
    <location>
        <begin position="105"/>
        <end position="128"/>
    </location>
</feature>
<dbReference type="PANTHER" id="PTHR43663">
    <property type="entry name" value="CHROMATE TRANSPORT PROTEIN-RELATED"/>
    <property type="match status" value="1"/>
</dbReference>
<proteinExistence type="inferred from homology"/>
<evidence type="ECO:0000256" key="1">
    <source>
        <dbReference type="ARBA" id="ARBA00004651"/>
    </source>
</evidence>
<sequence>MRVVWELYAAFFRIGLMTFGGGYAMLPMLQSEIVEKRGWATEEEVLNYFAVGQCTPGIIAVNTATFVGYKQKRIIGGVLATLGVITPSIIIILVIAGILDRYAENVWVAHAFAGVRVAVCALVLSSIIKLWKSGVKNTAGILLFLAAFVLVAFVELSSVWIVIGAIALGILLQIRQNKRSGKQEEKEGDSSI</sequence>